<protein>
    <recommendedName>
        <fullName evidence="4">Secreted protein</fullName>
    </recommendedName>
</protein>
<sequence>MMKDRSLRARRVPTLSCFCIFLFVFGPVESCFSQVAAKNAYLSLFVTKGILTAEQRRRSAVTSGTRRARAAGSARSKTFHRLRTRSTHDALTGLHRKSSANQCVRLTTINCPLLIYRVTDRSRIMRLKAAPTEILTFEVSRSPCGWLPDNHNCNLNIEKSGLSV</sequence>
<dbReference type="Proteomes" id="UP000024635">
    <property type="component" value="Unassembled WGS sequence"/>
</dbReference>
<gene>
    <name evidence="2" type="primary">Acey_s0168.g194</name>
    <name evidence="2" type="ORF">Y032_0168g194</name>
</gene>
<proteinExistence type="predicted"/>
<evidence type="ECO:0000313" key="2">
    <source>
        <dbReference type="EMBL" id="EYB94728.1"/>
    </source>
</evidence>
<dbReference type="AlphaFoldDB" id="A0A016SVI9"/>
<feature type="signal peptide" evidence="1">
    <location>
        <begin position="1"/>
        <end position="30"/>
    </location>
</feature>
<reference evidence="3" key="1">
    <citation type="journal article" date="2015" name="Nat. Genet.">
        <title>The genome and transcriptome of the zoonotic hookworm Ancylostoma ceylanicum identify infection-specific gene families.</title>
        <authorList>
            <person name="Schwarz E.M."/>
            <person name="Hu Y."/>
            <person name="Antoshechkin I."/>
            <person name="Miller M.M."/>
            <person name="Sternberg P.W."/>
            <person name="Aroian R.V."/>
        </authorList>
    </citation>
    <scope>NUCLEOTIDE SEQUENCE</scope>
    <source>
        <strain evidence="3">HY135</strain>
    </source>
</reference>
<keyword evidence="1" id="KW-0732">Signal</keyword>
<dbReference type="EMBL" id="JARK01001504">
    <property type="protein sequence ID" value="EYB94728.1"/>
    <property type="molecule type" value="Genomic_DNA"/>
</dbReference>
<keyword evidence="3" id="KW-1185">Reference proteome</keyword>
<name>A0A016SVI9_9BILA</name>
<organism evidence="2 3">
    <name type="scientific">Ancylostoma ceylanicum</name>
    <dbReference type="NCBI Taxonomy" id="53326"/>
    <lineage>
        <taxon>Eukaryota</taxon>
        <taxon>Metazoa</taxon>
        <taxon>Ecdysozoa</taxon>
        <taxon>Nematoda</taxon>
        <taxon>Chromadorea</taxon>
        <taxon>Rhabditida</taxon>
        <taxon>Rhabditina</taxon>
        <taxon>Rhabditomorpha</taxon>
        <taxon>Strongyloidea</taxon>
        <taxon>Ancylostomatidae</taxon>
        <taxon>Ancylostomatinae</taxon>
        <taxon>Ancylostoma</taxon>
    </lineage>
</organism>
<feature type="chain" id="PRO_5001490077" description="Secreted protein" evidence="1">
    <location>
        <begin position="31"/>
        <end position="164"/>
    </location>
</feature>
<evidence type="ECO:0000256" key="1">
    <source>
        <dbReference type="SAM" id="SignalP"/>
    </source>
</evidence>
<evidence type="ECO:0008006" key="4">
    <source>
        <dbReference type="Google" id="ProtNLM"/>
    </source>
</evidence>
<comment type="caution">
    <text evidence="2">The sequence shown here is derived from an EMBL/GenBank/DDBJ whole genome shotgun (WGS) entry which is preliminary data.</text>
</comment>
<evidence type="ECO:0000313" key="3">
    <source>
        <dbReference type="Proteomes" id="UP000024635"/>
    </source>
</evidence>
<accession>A0A016SVI9</accession>